<reference evidence="7" key="1">
    <citation type="submission" date="2020-03" db="EMBL/GenBank/DDBJ databases">
        <title>A high-quality chromosome-level genome assembly of a woody plant with both climbing and erect habits, Rhamnella rubrinervis.</title>
        <authorList>
            <person name="Lu Z."/>
            <person name="Yang Y."/>
            <person name="Zhu X."/>
            <person name="Sun Y."/>
        </authorList>
    </citation>
    <scope>NUCLEOTIDE SEQUENCE</scope>
    <source>
        <strain evidence="7">BYM</strain>
        <tissue evidence="7">Leaf</tissue>
    </source>
</reference>
<evidence type="ECO:0000256" key="1">
    <source>
        <dbReference type="ARBA" id="ARBA00001966"/>
    </source>
</evidence>
<dbReference type="InterPro" id="IPR044811">
    <property type="entry name" value="DME/ROS1"/>
</dbReference>
<keyword evidence="4" id="KW-0411">Iron-sulfur</keyword>
<dbReference type="Pfam" id="PF15628">
    <property type="entry name" value="RRM_DME"/>
    <property type="match status" value="1"/>
</dbReference>
<feature type="compositionally biased region" description="Basic and acidic residues" evidence="5">
    <location>
        <begin position="205"/>
        <end position="215"/>
    </location>
</feature>
<feature type="compositionally biased region" description="Basic and acidic residues" evidence="5">
    <location>
        <begin position="306"/>
        <end position="318"/>
    </location>
</feature>
<keyword evidence="2" id="KW-0479">Metal-binding</keyword>
<gene>
    <name evidence="7" type="ORF">FNV43_RR05549</name>
</gene>
<evidence type="ECO:0000256" key="5">
    <source>
        <dbReference type="SAM" id="MobiDB-lite"/>
    </source>
</evidence>
<sequence>MKCYTRKPKAAAEEFMDSTSMEAEEEVELQDSLAPKTPAKPIPVEPCNTTYSRKVPKKNLSGIFGSEVQERASPMSFSAITDSSERNQEGKGQCCSGIRTPSMEIDLNLTLSCGEPSKIFSEEPNNQALEASEITGNFTNGGLDKAFKSGDSVNKGSDEKVSIVDETFTKLSTVAPSTPQRELQESDNQSFILVNYDMPEAVSKCHDQSDGKNKLENVNSHAGTEDGKNHAANLPGDGGSAASMASTKMKLQRNSKKRLNNDIDLNERPKKKPKKKVHRPKVVGEGKPRKPLAPMTPKKAAPKRAPKAEKPKPAAKEHVVRKRKNSSKLKNSVIPSEQSEEKIDPTFVSKLEDESSSIVVTQLEDESASIVVTRHNQEVEGSVNDYGCSYNSLPVYQSKYKTAGDCLISVRKITPMFPNDCMKKRTRKRAEVGKVGLVVLPTRKKRTKMCRRNWALLIAPPVLLNQSASLEEAALASKMLEIEDSHAANKDAFLAEEKEGMLAEKWTEEHKNLPYDNKSSENKEEWIGGSTEVFPSPVTIDFFHISLIRESLTHHGEFEFTFKSSGDDEVKLPQRLSEIGSPLLFSDDGKSEPFPLKHDGLLLNPKSGDTYEGLMANFYKLNQDQNIHEVPHSGCGPIILYQPSKLQYQNTEVLQTSHGAIIPFNGQSALVKKRSKNKFDPVHEKIWKGQLEYILNESEESRQKLEHERAVFHGRIDAFTARMHVILGDRSFSPWKGSVMDSVIGVFLTQNVSDVLSSSAFMSLAARFPIRSESHPDSIIVQHVNLPEYIARECLSQECSTEAINEMGPQNNGTKKEMTDHKQESYIQAATDESISQEQQKGTNSNSEEQQSGKRKATQRMKSKKENEKVKTDWDALKRIYSNGGQRSSFHMDSVDWEAVKNANVGEIAKAIQGRGQHNIIAGRIKELLDRVFELHNCLDLEWLRHAPPEKVKEYLLEFHGLGLKSVECVRLLELQNVSFPVDTNVGRIAVRLGWVPLQPLPEKLQIHLLQQFPIMNSIQKYLWPRLKHLDHQKLYELHYHLITFGKVFCTKTNPSCNSCPMKGECRHYASQYASARLALPGPKRKSKVSPTAPIVAVNHPGSAMNQRSPCFLNGNLFSDSQHGTENVEPIIEMPQSPIIEMPQSPELASPKHEYTEEVDIEDFVRHDPDDIPTIELSVGEVIETLDLRNMMLQDDDVVSRALVPLTGQVASMPVPKLKYVSRLRTTHQVYELPDTHPLLNGFERRDPDDPYPYLLAISMPVSDEAAKSSQPPEESSSCKDFSSSSKSSGEQGLNAIGGTILIPCRTAMRGSFPLNGTYFQVNEVFADFETSNHPIKVPRASIWNLPRKTVFFGTSATAIFRGLSLEEIQQCFWEGFICVRSFDRETRYPKPLSQRFHIRTNEQLGKGKAKENDE</sequence>
<dbReference type="InterPro" id="IPR023170">
    <property type="entry name" value="HhH_base_excis_C"/>
</dbReference>
<dbReference type="InterPro" id="IPR011257">
    <property type="entry name" value="DNA_glycosylase"/>
</dbReference>
<dbReference type="PANTHER" id="PTHR46213:SF13">
    <property type="entry name" value="DEMETER-LIKE PROTEIN 2-RELATED"/>
    <property type="match status" value="1"/>
</dbReference>
<dbReference type="PANTHER" id="PTHR46213">
    <property type="entry name" value="TRANSCRIPTIONAL ACTIVATOR DEMETER"/>
    <property type="match status" value="1"/>
</dbReference>
<proteinExistence type="predicted"/>
<evidence type="ECO:0000256" key="4">
    <source>
        <dbReference type="ARBA" id="ARBA00023014"/>
    </source>
</evidence>
<feature type="compositionally biased region" description="Polar residues" evidence="5">
    <location>
        <begin position="832"/>
        <end position="850"/>
    </location>
</feature>
<dbReference type="GO" id="GO:0019104">
    <property type="term" value="F:DNA N-glycosylase activity"/>
    <property type="evidence" value="ECO:0007669"/>
    <property type="project" value="InterPro"/>
</dbReference>
<dbReference type="InterPro" id="IPR028925">
    <property type="entry name" value="RRM_DME"/>
</dbReference>
<feature type="region of interest" description="Disordered" evidence="5">
    <location>
        <begin position="1265"/>
        <end position="1291"/>
    </location>
</feature>
<dbReference type="Gene3D" id="1.10.1670.10">
    <property type="entry name" value="Helix-hairpin-Helix base-excision DNA repair enzymes (C-terminal)"/>
    <property type="match status" value="1"/>
</dbReference>
<accession>A0A8K0HLI2</accession>
<dbReference type="SMART" id="SM00525">
    <property type="entry name" value="FES"/>
    <property type="match status" value="1"/>
</dbReference>
<feature type="region of interest" description="Disordered" evidence="5">
    <location>
        <begin position="205"/>
        <end position="341"/>
    </location>
</feature>
<feature type="compositionally biased region" description="Low complexity" evidence="5">
    <location>
        <begin position="1279"/>
        <end position="1289"/>
    </location>
</feature>
<dbReference type="InterPro" id="IPR003651">
    <property type="entry name" value="Endonuclease3_FeS-loop_motif"/>
</dbReference>
<evidence type="ECO:0000259" key="6">
    <source>
        <dbReference type="Pfam" id="PF15628"/>
    </source>
</evidence>
<name>A0A8K0HLI2_9ROSA</name>
<feature type="compositionally biased region" description="Basic residues" evidence="5">
    <location>
        <begin position="269"/>
        <end position="281"/>
    </location>
</feature>
<evidence type="ECO:0000256" key="2">
    <source>
        <dbReference type="ARBA" id="ARBA00022723"/>
    </source>
</evidence>
<keyword evidence="3" id="KW-0408">Iron</keyword>
<feature type="region of interest" description="Disordered" evidence="5">
    <location>
        <begin position="1"/>
        <end position="50"/>
    </location>
</feature>
<dbReference type="GO" id="GO:0006281">
    <property type="term" value="P:DNA repair"/>
    <property type="evidence" value="ECO:0007669"/>
    <property type="project" value="InterPro"/>
</dbReference>
<evidence type="ECO:0000313" key="8">
    <source>
        <dbReference type="Proteomes" id="UP000796880"/>
    </source>
</evidence>
<keyword evidence="8" id="KW-1185">Reference proteome</keyword>
<dbReference type="Proteomes" id="UP000796880">
    <property type="component" value="Unassembled WGS sequence"/>
</dbReference>
<dbReference type="GO" id="GO:0046872">
    <property type="term" value="F:metal ion binding"/>
    <property type="evidence" value="ECO:0007669"/>
    <property type="project" value="UniProtKB-KW"/>
</dbReference>
<feature type="region of interest" description="Disordered" evidence="5">
    <location>
        <begin position="805"/>
        <end position="824"/>
    </location>
</feature>
<comment type="cofactor">
    <cofactor evidence="1">
        <name>[4Fe-4S] cluster</name>
        <dbReference type="ChEBI" id="CHEBI:49883"/>
    </cofactor>
</comment>
<feature type="compositionally biased region" description="Basic residues" evidence="5">
    <location>
        <begin position="853"/>
        <end position="863"/>
    </location>
</feature>
<dbReference type="SUPFAM" id="SSF48150">
    <property type="entry name" value="DNA-glycosylase"/>
    <property type="match status" value="1"/>
</dbReference>
<organism evidence="7 8">
    <name type="scientific">Rhamnella rubrinervis</name>
    <dbReference type="NCBI Taxonomy" id="2594499"/>
    <lineage>
        <taxon>Eukaryota</taxon>
        <taxon>Viridiplantae</taxon>
        <taxon>Streptophyta</taxon>
        <taxon>Embryophyta</taxon>
        <taxon>Tracheophyta</taxon>
        <taxon>Spermatophyta</taxon>
        <taxon>Magnoliopsida</taxon>
        <taxon>eudicotyledons</taxon>
        <taxon>Gunneridae</taxon>
        <taxon>Pentapetalae</taxon>
        <taxon>rosids</taxon>
        <taxon>fabids</taxon>
        <taxon>Rosales</taxon>
        <taxon>Rhamnaceae</taxon>
        <taxon>rhamnoid group</taxon>
        <taxon>Rhamneae</taxon>
        <taxon>Rhamnella</taxon>
    </lineage>
</organism>
<comment type="caution">
    <text evidence="7">The sequence shown here is derived from an EMBL/GenBank/DDBJ whole genome shotgun (WGS) entry which is preliminary data.</text>
</comment>
<evidence type="ECO:0000313" key="7">
    <source>
        <dbReference type="EMBL" id="KAF3455101.1"/>
    </source>
</evidence>
<feature type="domain" description="Demeter RRM-fold" evidence="6">
    <location>
        <begin position="1299"/>
        <end position="1399"/>
    </location>
</feature>
<dbReference type="GO" id="GO:0035514">
    <property type="term" value="F:DNA demethylase activity"/>
    <property type="evidence" value="ECO:0007669"/>
    <property type="project" value="InterPro"/>
</dbReference>
<dbReference type="OrthoDB" id="1187268at2759"/>
<feature type="region of interest" description="Disordered" evidence="5">
    <location>
        <begin position="832"/>
        <end position="870"/>
    </location>
</feature>
<feature type="compositionally biased region" description="Basic and acidic residues" evidence="5">
    <location>
        <begin position="259"/>
        <end position="268"/>
    </location>
</feature>
<dbReference type="GO" id="GO:0141166">
    <property type="term" value="P:chromosomal 5-methylcytosine DNA demethylation pathway"/>
    <property type="evidence" value="ECO:0007669"/>
    <property type="project" value="InterPro"/>
</dbReference>
<feature type="compositionally biased region" description="Basic and acidic residues" evidence="5">
    <location>
        <begin position="814"/>
        <end position="824"/>
    </location>
</feature>
<dbReference type="EMBL" id="VOIH02000002">
    <property type="protein sequence ID" value="KAF3455101.1"/>
    <property type="molecule type" value="Genomic_DNA"/>
</dbReference>
<protein>
    <recommendedName>
        <fullName evidence="6">Demeter RRM-fold domain-containing protein</fullName>
    </recommendedName>
</protein>
<dbReference type="GO" id="GO:0051539">
    <property type="term" value="F:4 iron, 4 sulfur cluster binding"/>
    <property type="evidence" value="ECO:0007669"/>
    <property type="project" value="InterPro"/>
</dbReference>
<evidence type="ECO:0000256" key="3">
    <source>
        <dbReference type="ARBA" id="ARBA00023004"/>
    </source>
</evidence>